<dbReference type="GO" id="GO:0009636">
    <property type="term" value="P:response to toxic substance"/>
    <property type="evidence" value="ECO:0007669"/>
    <property type="project" value="UniProtKB-ARBA"/>
</dbReference>
<accession>A0A7W7EYV9</accession>
<dbReference type="SUPFAM" id="SSF82714">
    <property type="entry name" value="Multidrug efflux transporter AcrB TolC docking domain, DN and DC subdomains"/>
    <property type="match status" value="2"/>
</dbReference>
<keyword evidence="12" id="KW-1185">Reference proteome</keyword>
<dbReference type="FunFam" id="3.30.70.1430:FF:000001">
    <property type="entry name" value="Efflux pump membrane transporter"/>
    <property type="match status" value="1"/>
</dbReference>
<feature type="transmembrane region" description="Helical" evidence="9">
    <location>
        <begin position="341"/>
        <end position="360"/>
    </location>
</feature>
<dbReference type="PANTHER" id="PTHR32063">
    <property type="match status" value="1"/>
</dbReference>
<evidence type="ECO:0000256" key="10">
    <source>
        <dbReference type="SAM" id="MobiDB-lite"/>
    </source>
</evidence>
<dbReference type="PANTHER" id="PTHR32063:SF32">
    <property type="entry name" value="AMINOGLYCOSIDE EFFLUX PUMP-RELATED"/>
    <property type="match status" value="1"/>
</dbReference>
<dbReference type="SUPFAM" id="SSF82693">
    <property type="entry name" value="Multidrug efflux transporter AcrB pore domain, PN1, PN2, PC1 and PC2 subdomains"/>
    <property type="match status" value="4"/>
</dbReference>
<feature type="transmembrane region" description="Helical" evidence="9">
    <location>
        <begin position="557"/>
        <end position="577"/>
    </location>
</feature>
<feature type="compositionally biased region" description="Basic and acidic residues" evidence="10">
    <location>
        <begin position="1065"/>
        <end position="1074"/>
    </location>
</feature>
<evidence type="ECO:0000256" key="6">
    <source>
        <dbReference type="ARBA" id="ARBA00022692"/>
    </source>
</evidence>
<dbReference type="SUPFAM" id="SSF82866">
    <property type="entry name" value="Multidrug efflux transporter AcrB transmembrane domain"/>
    <property type="match status" value="2"/>
</dbReference>
<feature type="transmembrane region" description="Helical" evidence="9">
    <location>
        <begin position="1018"/>
        <end position="1046"/>
    </location>
</feature>
<dbReference type="Gene3D" id="3.30.70.1320">
    <property type="entry name" value="Multidrug efflux transporter AcrB pore domain like"/>
    <property type="match status" value="1"/>
</dbReference>
<evidence type="ECO:0000256" key="4">
    <source>
        <dbReference type="ARBA" id="ARBA00022475"/>
    </source>
</evidence>
<comment type="similarity">
    <text evidence="2 9">Belongs to the resistance-nodulation-cell division (RND) (TC 2.A.6) family.</text>
</comment>
<protein>
    <recommendedName>
        <fullName evidence="9">Efflux pump membrane transporter</fullName>
    </recommendedName>
</protein>
<dbReference type="GO" id="GO:0005886">
    <property type="term" value="C:plasma membrane"/>
    <property type="evidence" value="ECO:0007669"/>
    <property type="project" value="UniProtKB-SubCell"/>
</dbReference>
<comment type="subcellular location">
    <subcellularLocation>
        <location evidence="1 9">Cell inner membrane</location>
        <topology evidence="1 9">Multi-pass membrane protein</topology>
    </subcellularLocation>
</comment>
<comment type="caution">
    <text evidence="11">The sequence shown here is derived from an EMBL/GenBank/DDBJ whole genome shotgun (WGS) entry which is preliminary data.</text>
</comment>
<evidence type="ECO:0000256" key="9">
    <source>
        <dbReference type="RuleBase" id="RU364070"/>
    </source>
</evidence>
<organism evidence="11 12">
    <name type="scientific">Sphingomonas abaci</name>
    <dbReference type="NCBI Taxonomy" id="237611"/>
    <lineage>
        <taxon>Bacteria</taxon>
        <taxon>Pseudomonadati</taxon>
        <taxon>Pseudomonadota</taxon>
        <taxon>Alphaproteobacteria</taxon>
        <taxon>Sphingomonadales</taxon>
        <taxon>Sphingomonadaceae</taxon>
        <taxon>Sphingomonas</taxon>
    </lineage>
</organism>
<feature type="transmembrane region" description="Helical" evidence="9">
    <location>
        <begin position="472"/>
        <end position="494"/>
    </location>
</feature>
<dbReference type="RefSeq" id="WP_184115586.1">
    <property type="nucleotide sequence ID" value="NZ_JACHNY010000005.1"/>
</dbReference>
<keyword evidence="5 9" id="KW-0997">Cell inner membrane</keyword>
<gene>
    <name evidence="11" type="ORF">GGQ96_002744</name>
</gene>
<dbReference type="InterPro" id="IPR001036">
    <property type="entry name" value="Acrflvin-R"/>
</dbReference>
<keyword evidence="7 9" id="KW-1133">Transmembrane helix</keyword>
<dbReference type="Gene3D" id="1.20.1640.10">
    <property type="entry name" value="Multidrug efflux transporter AcrB transmembrane domain"/>
    <property type="match status" value="2"/>
</dbReference>
<dbReference type="GO" id="GO:0015562">
    <property type="term" value="F:efflux transmembrane transporter activity"/>
    <property type="evidence" value="ECO:0007669"/>
    <property type="project" value="InterPro"/>
</dbReference>
<dbReference type="InterPro" id="IPR004764">
    <property type="entry name" value="MdtF-like"/>
</dbReference>
<evidence type="ECO:0000256" key="5">
    <source>
        <dbReference type="ARBA" id="ARBA00022519"/>
    </source>
</evidence>
<evidence type="ECO:0000256" key="2">
    <source>
        <dbReference type="ARBA" id="ARBA00010942"/>
    </source>
</evidence>
<feature type="transmembrane region" description="Helical" evidence="9">
    <location>
        <begin position="367"/>
        <end position="388"/>
    </location>
</feature>
<dbReference type="Gene3D" id="3.30.70.1440">
    <property type="entry name" value="Multidrug efflux transporter AcrB pore domain"/>
    <property type="match status" value="1"/>
</dbReference>
<feature type="transmembrane region" description="Helical" evidence="9">
    <location>
        <begin position="917"/>
        <end position="937"/>
    </location>
</feature>
<evidence type="ECO:0000313" key="11">
    <source>
        <dbReference type="EMBL" id="MBB4618601.1"/>
    </source>
</evidence>
<feature type="region of interest" description="Disordered" evidence="10">
    <location>
        <begin position="1057"/>
        <end position="1100"/>
    </location>
</feature>
<dbReference type="InterPro" id="IPR027463">
    <property type="entry name" value="AcrB_DN_DC_subdom"/>
</dbReference>
<dbReference type="PRINTS" id="PR00702">
    <property type="entry name" value="ACRIFLAVINRP"/>
</dbReference>
<name>A0A7W7EYV9_9SPHN</name>
<feature type="transmembrane region" description="Helical" evidence="9">
    <location>
        <begin position="440"/>
        <end position="460"/>
    </location>
</feature>
<keyword evidence="8 9" id="KW-0472">Membrane</keyword>
<dbReference type="FunFam" id="1.20.1640.10:FF:000001">
    <property type="entry name" value="Efflux pump membrane transporter"/>
    <property type="match status" value="1"/>
</dbReference>
<dbReference type="NCBIfam" id="TIGR00915">
    <property type="entry name" value="2A0602"/>
    <property type="match status" value="1"/>
</dbReference>
<feature type="transmembrane region" description="Helical" evidence="9">
    <location>
        <begin position="12"/>
        <end position="34"/>
    </location>
</feature>
<dbReference type="Gene3D" id="3.30.2090.10">
    <property type="entry name" value="Multidrug efflux transporter AcrB TolC docking domain, DN and DC subdomains"/>
    <property type="match status" value="2"/>
</dbReference>
<keyword evidence="4" id="KW-1003">Cell membrane</keyword>
<dbReference type="FunFam" id="3.30.2090.10:FF:000001">
    <property type="entry name" value="Efflux pump membrane transporter"/>
    <property type="match status" value="1"/>
</dbReference>
<dbReference type="Proteomes" id="UP000574769">
    <property type="component" value="Unassembled WGS sequence"/>
</dbReference>
<feature type="transmembrane region" description="Helical" evidence="9">
    <location>
        <begin position="943"/>
        <end position="966"/>
    </location>
</feature>
<feature type="transmembrane region" description="Helical" evidence="9">
    <location>
        <begin position="394"/>
        <end position="414"/>
    </location>
</feature>
<evidence type="ECO:0000313" key="12">
    <source>
        <dbReference type="Proteomes" id="UP000574769"/>
    </source>
</evidence>
<sequence>MLSRIFIDRPIFAWVLAIIVMLAGVGGILGLPIAQYPDVAPPQVSIRATYPGANAQTIQNSVTQVVEQTLTGIDGLLYFQSASSSRGQVTITVTFAKGTDPDIAQVQVQNQVQQALPRLPQQVQQQGLIVRKSNPDFLLVAAVYDTTDRTTNRDVSDYLTSSLQDPLGRTPGVGDTNVFGSQYAMRIWLDPNKLNAYQLIPSDVVQAIQTQNTEVAAGELGGQPSGPNQYLNAVVTAQSRLQTPEQFRNILLKTTNDGAAVRIKDVGWVELGAESYAALSRVNAHPGAGIAVLLAPGADALKTAELVKAQVAESAKSFPAGYEYTFVNDSTEFIKLSIEEVVKTLIEAIILVVIVMFVFLQSWRATLVPAIAVPVVLLGTFAVFYLAGFSINTLTLFGLVLAIGLLVDDAIVVVENVERLLEENPGMSPREATIQSMDEITVALIAIALVLSAVFLPMAFFGGSTGVIYRQFSLTIVSAMILSVLVALILSPALTATLLKQKKHDESGDPIDDSFLGRRFPRIAHGLERARDGFNHGFDRASDRYVGAVKTIVARKWLWLGIYVVVVAVLALLFLRLPTGFLPTEDQGIGIVQFQLPPGSTQNRTFEVQKEVEKYFLTNESKNIATAFSVSGIGGGGAPGGQNTGLGFVALKNWSEREGKENSADAITGRASAAFSNLRDAQVYALVPPAVRGLGQSNGFTIELQNTSGMSIEKFEAARDKLLAAAAAEPSLVGVRLTELPDVPTLHVDVDPQKLASFGLTQANVNATLSAAWGGQYVNDFLDRGRVKRVFVQGDAPFRSKPSDLDQWFVRGTQGQMVPFSSFATTGWQKAPVSLSRFNGIQSYEFQGSAAPGQSSGQALETMRRLAGQIPGTSVALAGLSYQEDVSSGQAPILYGLSILVVFLCLAALYESWSIPFAVLLIIPLGLIGAIAFVTLRGLTNDVYLQIGLLTTMGLAAKNAILMIEFAEQAERQGKRVLDAALEAAKIRLRPILMTSFAFIFGVLPLAISTGAGANSRIAIGTAVIGGMLSATFLAIFYIPLFFVLVRRGVRDGLARLRGRPTGHQGKDDDHGDGDTPYGPPRPQGPQGPHQPHQTRPEPA</sequence>
<reference evidence="11 12" key="1">
    <citation type="submission" date="2020-08" db="EMBL/GenBank/DDBJ databases">
        <title>Genomic Encyclopedia of Type Strains, Phase IV (KMG-IV): sequencing the most valuable type-strain genomes for metagenomic binning, comparative biology and taxonomic classification.</title>
        <authorList>
            <person name="Goeker M."/>
        </authorList>
    </citation>
    <scope>NUCLEOTIDE SEQUENCE [LARGE SCALE GENOMIC DNA]</scope>
    <source>
        <strain evidence="11 12">DSM 15867</strain>
    </source>
</reference>
<feature type="transmembrane region" description="Helical" evidence="9">
    <location>
        <begin position="893"/>
        <end position="910"/>
    </location>
</feature>
<feature type="transmembrane region" description="Helical" evidence="9">
    <location>
        <begin position="992"/>
        <end position="1012"/>
    </location>
</feature>
<dbReference type="GO" id="GO:0042910">
    <property type="term" value="F:xenobiotic transmembrane transporter activity"/>
    <property type="evidence" value="ECO:0007669"/>
    <property type="project" value="TreeGrafter"/>
</dbReference>
<evidence type="ECO:0000256" key="8">
    <source>
        <dbReference type="ARBA" id="ARBA00023136"/>
    </source>
</evidence>
<dbReference type="AlphaFoldDB" id="A0A7W7EYV9"/>
<dbReference type="Gene3D" id="3.30.70.1430">
    <property type="entry name" value="Multidrug efflux transporter AcrB pore domain"/>
    <property type="match status" value="2"/>
</dbReference>
<proteinExistence type="inferred from homology"/>
<evidence type="ECO:0000256" key="1">
    <source>
        <dbReference type="ARBA" id="ARBA00004429"/>
    </source>
</evidence>
<dbReference type="EMBL" id="JACHNY010000005">
    <property type="protein sequence ID" value="MBB4618601.1"/>
    <property type="molecule type" value="Genomic_DNA"/>
</dbReference>
<evidence type="ECO:0000256" key="7">
    <source>
        <dbReference type="ARBA" id="ARBA00022989"/>
    </source>
</evidence>
<keyword evidence="6 9" id="KW-0812">Transmembrane</keyword>
<keyword evidence="3 9" id="KW-0813">Transport</keyword>
<dbReference type="NCBIfam" id="NF000282">
    <property type="entry name" value="RND_permease_1"/>
    <property type="match status" value="1"/>
</dbReference>
<evidence type="ECO:0000256" key="3">
    <source>
        <dbReference type="ARBA" id="ARBA00022448"/>
    </source>
</evidence>
<dbReference type="Pfam" id="PF00873">
    <property type="entry name" value="ACR_tran"/>
    <property type="match status" value="1"/>
</dbReference>